<dbReference type="PANTHER" id="PTHR11439">
    <property type="entry name" value="GAG-POL-RELATED RETROTRANSPOSON"/>
    <property type="match status" value="1"/>
</dbReference>
<protein>
    <recommendedName>
        <fullName evidence="3">Copia protein</fullName>
    </recommendedName>
</protein>
<keyword evidence="2" id="KW-1185">Reference proteome</keyword>
<comment type="caution">
    <text evidence="1">The sequence shown here is derived from an EMBL/GenBank/DDBJ whole genome shotgun (WGS) entry which is preliminary data.</text>
</comment>
<sequence>MYVSQHKYIMDIVNDVKMNYAKCAPTPLASYWSPQDENSSLLNDPSLYRSLVGRLLYLDFTRPDITYSSRTCLFYSAHTDFQLTAYCDSDWAKSSAKAEYWSAANTVCELKWLSYLLQDFQVSFTLPIPLHCDNKSTITMIENPVFHERTKHIEIDCHLIRDHNKNGFIRPTYINIKQQLADVFTKTLPAHVLFELLSKMRFSATLGQVCVSWPWETNSTSSPSVNFETMGRDILAAIQGKWQAPDQQRIKINCDASWTKHNGRCSIRVVGRGVQRSFHGLGSGLCNMP</sequence>
<dbReference type="Proteomes" id="UP001454036">
    <property type="component" value="Unassembled WGS sequence"/>
</dbReference>
<accession>A0AAV3NZ71</accession>
<organism evidence="1 2">
    <name type="scientific">Lithospermum erythrorhizon</name>
    <name type="common">Purple gromwell</name>
    <name type="synonym">Lithospermum officinale var. erythrorhizon</name>
    <dbReference type="NCBI Taxonomy" id="34254"/>
    <lineage>
        <taxon>Eukaryota</taxon>
        <taxon>Viridiplantae</taxon>
        <taxon>Streptophyta</taxon>
        <taxon>Embryophyta</taxon>
        <taxon>Tracheophyta</taxon>
        <taxon>Spermatophyta</taxon>
        <taxon>Magnoliopsida</taxon>
        <taxon>eudicotyledons</taxon>
        <taxon>Gunneridae</taxon>
        <taxon>Pentapetalae</taxon>
        <taxon>asterids</taxon>
        <taxon>lamiids</taxon>
        <taxon>Boraginales</taxon>
        <taxon>Boraginaceae</taxon>
        <taxon>Boraginoideae</taxon>
        <taxon>Lithospermeae</taxon>
        <taxon>Lithospermum</taxon>
    </lineage>
</organism>
<dbReference type="AlphaFoldDB" id="A0AAV3NZ71"/>
<dbReference type="PANTHER" id="PTHR11439:SF465">
    <property type="entry name" value="REVERSE TRANSCRIPTASE TY1_COPIA-TYPE DOMAIN-CONTAINING PROTEIN"/>
    <property type="match status" value="1"/>
</dbReference>
<dbReference type="CDD" id="cd09272">
    <property type="entry name" value="RNase_HI_RT_Ty1"/>
    <property type="match status" value="1"/>
</dbReference>
<reference evidence="1 2" key="1">
    <citation type="submission" date="2024-01" db="EMBL/GenBank/DDBJ databases">
        <title>The complete chloroplast genome sequence of Lithospermum erythrorhizon: insights into the phylogenetic relationship among Boraginaceae species and the maternal lineages of purple gromwells.</title>
        <authorList>
            <person name="Okada T."/>
            <person name="Watanabe K."/>
        </authorList>
    </citation>
    <scope>NUCLEOTIDE SEQUENCE [LARGE SCALE GENOMIC DNA]</scope>
</reference>
<evidence type="ECO:0000313" key="2">
    <source>
        <dbReference type="Proteomes" id="UP001454036"/>
    </source>
</evidence>
<evidence type="ECO:0000313" key="1">
    <source>
        <dbReference type="EMBL" id="GAA0144152.1"/>
    </source>
</evidence>
<evidence type="ECO:0008006" key="3">
    <source>
        <dbReference type="Google" id="ProtNLM"/>
    </source>
</evidence>
<name>A0AAV3NZ71_LITER</name>
<proteinExistence type="predicted"/>
<dbReference type="EMBL" id="BAABME010000609">
    <property type="protein sequence ID" value="GAA0144152.1"/>
    <property type="molecule type" value="Genomic_DNA"/>
</dbReference>
<gene>
    <name evidence="1" type="ORF">LIER_04669</name>
</gene>